<comment type="caution">
    <text evidence="3">The sequence shown here is derived from an EMBL/GenBank/DDBJ whole genome shotgun (WGS) entry which is preliminary data.</text>
</comment>
<dbReference type="Pfam" id="PF01471">
    <property type="entry name" value="PG_binding_1"/>
    <property type="match status" value="1"/>
</dbReference>
<dbReference type="Proteomes" id="UP000011205">
    <property type="component" value="Unassembled WGS sequence"/>
</dbReference>
<accession>L8PHM6</accession>
<evidence type="ECO:0000313" key="4">
    <source>
        <dbReference type="Proteomes" id="UP000011205"/>
    </source>
</evidence>
<reference evidence="3 4" key="1">
    <citation type="journal article" date="2013" name="Genome Announc.">
        <title>Draft Genome Sequence of Streptomyces viridochromogenes Strain Tu57, Producer of Avilamycin.</title>
        <authorList>
            <person name="Gruning B.A."/>
            <person name="Erxleben A."/>
            <person name="Hahnlein A."/>
            <person name="Gunther S."/>
        </authorList>
    </citation>
    <scope>NUCLEOTIDE SEQUENCE [LARGE SCALE GENOMIC DNA]</scope>
    <source>
        <strain evidence="3 4">Tue57</strain>
    </source>
</reference>
<evidence type="ECO:0000313" key="3">
    <source>
        <dbReference type="EMBL" id="ELS55679.1"/>
    </source>
</evidence>
<dbReference type="InterPro" id="IPR036365">
    <property type="entry name" value="PGBD-like_sf"/>
</dbReference>
<sequence length="151" mass="16100">MRPHLTMKEPLMLRTKAALAAGVTLLAGLGLAGMTAAPANAATHWCNKTMGDFINGGNGHELAQIPAYNSTFDCITGEGASGSHVTAIQNALRHCYGRTKVEVDGHFGPITEAELMKVQARLDLRDDGVYGPNTRDKLKWRSSTGHCATLP</sequence>
<dbReference type="Gene3D" id="1.10.101.10">
    <property type="entry name" value="PGBD-like superfamily/PGBD"/>
    <property type="match status" value="1"/>
</dbReference>
<dbReference type="SUPFAM" id="SSF47090">
    <property type="entry name" value="PGBD-like"/>
    <property type="match status" value="1"/>
</dbReference>
<organism evidence="3 4">
    <name type="scientific">Streptomyces viridochromogenes Tue57</name>
    <dbReference type="NCBI Taxonomy" id="1160705"/>
    <lineage>
        <taxon>Bacteria</taxon>
        <taxon>Bacillati</taxon>
        <taxon>Actinomycetota</taxon>
        <taxon>Actinomycetes</taxon>
        <taxon>Kitasatosporales</taxon>
        <taxon>Streptomycetaceae</taxon>
        <taxon>Streptomyces</taxon>
    </lineage>
</organism>
<keyword evidence="1" id="KW-0732">Signal</keyword>
<feature type="chain" id="PRO_5003996270" description="Peptidoglycan binding-like domain-containing protein" evidence="1">
    <location>
        <begin position="42"/>
        <end position="151"/>
    </location>
</feature>
<evidence type="ECO:0000256" key="1">
    <source>
        <dbReference type="SAM" id="SignalP"/>
    </source>
</evidence>
<name>L8PHM6_STRVR</name>
<dbReference type="InterPro" id="IPR036366">
    <property type="entry name" value="PGBDSf"/>
</dbReference>
<dbReference type="EMBL" id="AMLP01000106">
    <property type="protein sequence ID" value="ELS55679.1"/>
    <property type="molecule type" value="Genomic_DNA"/>
</dbReference>
<proteinExistence type="predicted"/>
<evidence type="ECO:0000259" key="2">
    <source>
        <dbReference type="Pfam" id="PF01471"/>
    </source>
</evidence>
<dbReference type="InterPro" id="IPR002477">
    <property type="entry name" value="Peptidoglycan-bd-like"/>
</dbReference>
<feature type="domain" description="Peptidoglycan binding-like" evidence="2">
    <location>
        <begin position="81"/>
        <end position="138"/>
    </location>
</feature>
<protein>
    <recommendedName>
        <fullName evidence="2">Peptidoglycan binding-like domain-containing protein</fullName>
    </recommendedName>
</protein>
<gene>
    <name evidence="3" type="ORF">STVIR_3356</name>
</gene>
<dbReference type="PATRIC" id="fig|1160705.3.peg.3327"/>
<feature type="signal peptide" evidence="1">
    <location>
        <begin position="1"/>
        <end position="41"/>
    </location>
</feature>
<dbReference type="AlphaFoldDB" id="L8PHM6"/>